<dbReference type="EMBL" id="PVWK01000156">
    <property type="protein sequence ID" value="PSB24009.1"/>
    <property type="molecule type" value="Genomic_DNA"/>
</dbReference>
<comment type="caution">
    <text evidence="2">The sequence shown here is derived from an EMBL/GenBank/DDBJ whole genome shotgun (WGS) entry which is preliminary data.</text>
</comment>
<dbReference type="Pfam" id="PF05638">
    <property type="entry name" value="T6SS_HCP"/>
    <property type="match status" value="1"/>
</dbReference>
<dbReference type="SUPFAM" id="SSF141452">
    <property type="entry name" value="Hcp1-like"/>
    <property type="match status" value="1"/>
</dbReference>
<keyword evidence="3" id="KW-1185">Reference proteome</keyword>
<evidence type="ECO:0000313" key="3">
    <source>
        <dbReference type="Proteomes" id="UP000239576"/>
    </source>
</evidence>
<evidence type="ECO:0000256" key="1">
    <source>
        <dbReference type="SAM" id="MobiDB-lite"/>
    </source>
</evidence>
<organism evidence="2 3">
    <name type="scientific">Stenomitos frigidus ULC18</name>
    <dbReference type="NCBI Taxonomy" id="2107698"/>
    <lineage>
        <taxon>Bacteria</taxon>
        <taxon>Bacillati</taxon>
        <taxon>Cyanobacteriota</taxon>
        <taxon>Cyanophyceae</taxon>
        <taxon>Leptolyngbyales</taxon>
        <taxon>Leptolyngbyaceae</taxon>
        <taxon>Stenomitos</taxon>
    </lineage>
</organism>
<name>A0A2T1DU28_9CYAN</name>
<evidence type="ECO:0008006" key="4">
    <source>
        <dbReference type="Google" id="ProtNLM"/>
    </source>
</evidence>
<feature type="compositionally biased region" description="Polar residues" evidence="1">
    <location>
        <begin position="153"/>
        <end position="166"/>
    </location>
</feature>
<dbReference type="InterPro" id="IPR053165">
    <property type="entry name" value="HSI-I_assembly_Hcp1"/>
</dbReference>
<dbReference type="Gene3D" id="2.30.110.20">
    <property type="entry name" value="Hcp1-like"/>
    <property type="match status" value="1"/>
</dbReference>
<reference evidence="2 3" key="2">
    <citation type="submission" date="2018-03" db="EMBL/GenBank/DDBJ databases">
        <title>The ancient ancestry and fast evolution of plastids.</title>
        <authorList>
            <person name="Moore K.R."/>
            <person name="Magnabosco C."/>
            <person name="Momper L."/>
            <person name="Gold D.A."/>
            <person name="Bosak T."/>
            <person name="Fournier G.P."/>
        </authorList>
    </citation>
    <scope>NUCLEOTIDE SEQUENCE [LARGE SCALE GENOMIC DNA]</scope>
    <source>
        <strain evidence="2 3">ULC18</strain>
    </source>
</reference>
<proteinExistence type="predicted"/>
<dbReference type="PANTHER" id="PTHR36152:SF5">
    <property type="entry name" value="PROTEIN HCP1"/>
    <property type="match status" value="1"/>
</dbReference>
<evidence type="ECO:0000313" key="2">
    <source>
        <dbReference type="EMBL" id="PSB24009.1"/>
    </source>
</evidence>
<gene>
    <name evidence="2" type="ORF">C7B82_28755</name>
</gene>
<dbReference type="RefSeq" id="WP_106260543.1">
    <property type="nucleotide sequence ID" value="NZ_CAWNSW010000021.1"/>
</dbReference>
<feature type="region of interest" description="Disordered" evidence="1">
    <location>
        <begin position="144"/>
        <end position="166"/>
    </location>
</feature>
<protein>
    <recommendedName>
        <fullName evidence="4">Type VI secretion system tube protein Hcp</fullName>
    </recommendedName>
</protein>
<accession>A0A2T1DU28</accession>
<reference evidence="3" key="1">
    <citation type="submission" date="2018-02" db="EMBL/GenBank/DDBJ databases">
        <authorList>
            <person name="Moore K."/>
            <person name="Momper L."/>
        </authorList>
    </citation>
    <scope>NUCLEOTIDE SEQUENCE [LARGE SCALE GENOMIC DNA]</scope>
    <source>
        <strain evidence="3">ULC18</strain>
    </source>
</reference>
<dbReference type="InterPro" id="IPR036624">
    <property type="entry name" value="Hcp1-lik_sf"/>
</dbReference>
<sequence>MSQVDYFLQIDGIEGDSQDAQHKGAIVVQSWSWSQATPVNLASGTSGAATGKVALQPMQFTMSTSSASPKLFLAEVAGQVFKTATLTGRQPGKNANGFLKITLQSVIVSAFGTSSTDSDQLPIDHLTLSYGALEYAFTPQKADGSPATPITAGWNTVTNQASSATP</sequence>
<dbReference type="InterPro" id="IPR008514">
    <property type="entry name" value="T6SS_Hcp"/>
</dbReference>
<dbReference type="Proteomes" id="UP000239576">
    <property type="component" value="Unassembled WGS sequence"/>
</dbReference>
<dbReference type="PANTHER" id="PTHR36152">
    <property type="entry name" value="CYTOPLASMIC PROTEIN-RELATED"/>
    <property type="match status" value="1"/>
</dbReference>
<dbReference type="AlphaFoldDB" id="A0A2T1DU28"/>
<dbReference type="OrthoDB" id="4865570at2"/>